<evidence type="ECO:0000256" key="3">
    <source>
        <dbReference type="ARBA" id="ARBA00022737"/>
    </source>
</evidence>
<dbReference type="InterPro" id="IPR007287">
    <property type="entry name" value="Sof1"/>
</dbReference>
<reference evidence="6 7" key="1">
    <citation type="submission" date="2020-08" db="EMBL/GenBank/DDBJ databases">
        <title>Aphidius gifuensis genome sequencing and assembly.</title>
        <authorList>
            <person name="Du Z."/>
        </authorList>
    </citation>
    <scope>NUCLEOTIDE SEQUENCE [LARGE SCALE GENOMIC DNA]</scope>
    <source>
        <strain evidence="6">YNYX2018</strain>
        <tissue evidence="6">Adults</tissue>
    </source>
</reference>
<dbReference type="GO" id="GO:0000462">
    <property type="term" value="P:maturation of SSU-rRNA from tricistronic rRNA transcript (SSU-rRNA, 5.8S rRNA, LSU-rRNA)"/>
    <property type="evidence" value="ECO:0007669"/>
    <property type="project" value="TreeGrafter"/>
</dbReference>
<keyword evidence="7" id="KW-1185">Reference proteome</keyword>
<comment type="caution">
    <text evidence="6">The sequence shown here is derived from an EMBL/GenBank/DDBJ whole genome shotgun (WGS) entry which is preliminary data.</text>
</comment>
<keyword evidence="4" id="KW-0539">Nucleus</keyword>
<dbReference type="OrthoDB" id="10249065at2759"/>
<protein>
    <recommendedName>
        <fullName evidence="5">Sof1-like protein domain-containing protein</fullName>
    </recommendedName>
</protein>
<comment type="subcellular location">
    <subcellularLocation>
        <location evidence="1">Nucleus</location>
        <location evidence="1">Nucleolus</location>
    </subcellularLocation>
</comment>
<accession>A0A834XXP5</accession>
<dbReference type="Proteomes" id="UP000639338">
    <property type="component" value="Unassembled WGS sequence"/>
</dbReference>
<proteinExistence type="predicted"/>
<organism evidence="6 7">
    <name type="scientific">Aphidius gifuensis</name>
    <name type="common">Parasitoid wasp</name>
    <dbReference type="NCBI Taxonomy" id="684658"/>
    <lineage>
        <taxon>Eukaryota</taxon>
        <taxon>Metazoa</taxon>
        <taxon>Ecdysozoa</taxon>
        <taxon>Arthropoda</taxon>
        <taxon>Hexapoda</taxon>
        <taxon>Insecta</taxon>
        <taxon>Pterygota</taxon>
        <taxon>Neoptera</taxon>
        <taxon>Endopterygota</taxon>
        <taxon>Hymenoptera</taxon>
        <taxon>Apocrita</taxon>
        <taxon>Ichneumonoidea</taxon>
        <taxon>Braconidae</taxon>
        <taxon>Aphidiinae</taxon>
        <taxon>Aphidius</taxon>
    </lineage>
</organism>
<evidence type="ECO:0000259" key="5">
    <source>
        <dbReference type="Pfam" id="PF04158"/>
    </source>
</evidence>
<dbReference type="PANTHER" id="PTHR22851:SF0">
    <property type="entry name" value="DDB1- AND CUL4-ASSOCIATED FACTOR 13"/>
    <property type="match status" value="1"/>
</dbReference>
<dbReference type="AlphaFoldDB" id="A0A834XXP5"/>
<dbReference type="InterPro" id="IPR051733">
    <property type="entry name" value="WD_repeat_DCAF13/WDSOF1"/>
</dbReference>
<name>A0A834XXP5_APHGI</name>
<evidence type="ECO:0000256" key="2">
    <source>
        <dbReference type="ARBA" id="ARBA00022574"/>
    </source>
</evidence>
<evidence type="ECO:0000256" key="1">
    <source>
        <dbReference type="ARBA" id="ARBA00004604"/>
    </source>
</evidence>
<sequence length="107" mass="12245">MKIKVLSNANLRVWKSTASKKLDSSKPREKAALNYGSALIDKFSAHPQVKRTARHHHVPQPIYKSQAEYKIIREKEKPKEANCRRHSKHGSVPFVAEPAKHIIDVEK</sequence>
<evidence type="ECO:0000313" key="6">
    <source>
        <dbReference type="EMBL" id="KAF7994467.1"/>
    </source>
</evidence>
<dbReference type="GO" id="GO:0032040">
    <property type="term" value="C:small-subunit processome"/>
    <property type="evidence" value="ECO:0007669"/>
    <property type="project" value="TreeGrafter"/>
</dbReference>
<dbReference type="PANTHER" id="PTHR22851">
    <property type="entry name" value="U3 SMALL NUCLEOLAR RNA U3 SNORNA ASSOCIATED PROTEIN"/>
    <property type="match status" value="1"/>
</dbReference>
<feature type="domain" description="Sof1-like protein" evidence="5">
    <location>
        <begin position="17"/>
        <end position="102"/>
    </location>
</feature>
<evidence type="ECO:0000313" key="7">
    <source>
        <dbReference type="Proteomes" id="UP000639338"/>
    </source>
</evidence>
<keyword evidence="3" id="KW-0677">Repeat</keyword>
<evidence type="ECO:0000256" key="4">
    <source>
        <dbReference type="ARBA" id="ARBA00023242"/>
    </source>
</evidence>
<dbReference type="Pfam" id="PF04158">
    <property type="entry name" value="Sof1"/>
    <property type="match status" value="1"/>
</dbReference>
<dbReference type="EMBL" id="JACMRX010000002">
    <property type="protein sequence ID" value="KAF7994467.1"/>
    <property type="molecule type" value="Genomic_DNA"/>
</dbReference>
<keyword evidence="2" id="KW-0853">WD repeat</keyword>
<gene>
    <name evidence="6" type="ORF">HCN44_003939</name>
</gene>